<proteinExistence type="predicted"/>
<dbReference type="PANTHER" id="PTHR48100">
    <property type="entry name" value="BROAD-SPECIFICITY PHOSPHATASE YOR283W-RELATED"/>
    <property type="match status" value="1"/>
</dbReference>
<organism evidence="1 2">
    <name type="scientific">Lacticaseibacillus yichunensis</name>
    <dbReference type="NCBI Taxonomy" id="2486015"/>
    <lineage>
        <taxon>Bacteria</taxon>
        <taxon>Bacillati</taxon>
        <taxon>Bacillota</taxon>
        <taxon>Bacilli</taxon>
        <taxon>Lactobacillales</taxon>
        <taxon>Lactobacillaceae</taxon>
        <taxon>Lacticaseibacillus</taxon>
    </lineage>
</organism>
<protein>
    <submittedName>
        <fullName evidence="1">Histidine phosphatase family protein</fullName>
    </submittedName>
</protein>
<name>A0ABW4CPK5_9LACO</name>
<dbReference type="InterPro" id="IPR029033">
    <property type="entry name" value="His_PPase_superfam"/>
</dbReference>
<evidence type="ECO:0000313" key="1">
    <source>
        <dbReference type="EMBL" id="MFD1432227.1"/>
    </source>
</evidence>
<reference evidence="2" key="1">
    <citation type="journal article" date="2019" name="Int. J. Syst. Evol. Microbiol.">
        <title>The Global Catalogue of Microorganisms (GCM) 10K type strain sequencing project: providing services to taxonomists for standard genome sequencing and annotation.</title>
        <authorList>
            <consortium name="The Broad Institute Genomics Platform"/>
            <consortium name="The Broad Institute Genome Sequencing Center for Infectious Disease"/>
            <person name="Wu L."/>
            <person name="Ma J."/>
        </authorList>
    </citation>
    <scope>NUCLEOTIDE SEQUENCE [LARGE SCALE GENOMIC DNA]</scope>
    <source>
        <strain evidence="2">CCM 8947</strain>
    </source>
</reference>
<dbReference type="InterPro" id="IPR001345">
    <property type="entry name" value="PG/BPGM_mutase_AS"/>
</dbReference>
<comment type="caution">
    <text evidence="1">The sequence shown here is derived from an EMBL/GenBank/DDBJ whole genome shotgun (WGS) entry which is preliminary data.</text>
</comment>
<dbReference type="InterPro" id="IPR013078">
    <property type="entry name" value="His_Pase_superF_clade-1"/>
</dbReference>
<dbReference type="SUPFAM" id="SSF53254">
    <property type="entry name" value="Phosphoglycerate mutase-like"/>
    <property type="match status" value="1"/>
</dbReference>
<sequence length="194" mass="21909">MLQTVYLMRHGQTVFNQEGRIQGWVDSPLTANGIAQAEAARDWFHDNGIKFGAAYASTVKRAQDTLKIVTDQPFTKLDGLREWHFGDLEATIGHVDLAKSYGDYFLKRGGESQTQVQTRMGYTMLTLMQREEAASTLVVSHAGAIRNFMVLWRPEDETELANHLPNCGIAEYAFDGTLFHFKRVIDPVKEKGLR</sequence>
<dbReference type="Pfam" id="PF00300">
    <property type="entry name" value="His_Phos_1"/>
    <property type="match status" value="1"/>
</dbReference>
<dbReference type="InterPro" id="IPR050275">
    <property type="entry name" value="PGM_Phosphatase"/>
</dbReference>
<evidence type="ECO:0000313" key="2">
    <source>
        <dbReference type="Proteomes" id="UP001597192"/>
    </source>
</evidence>
<dbReference type="SMART" id="SM00855">
    <property type="entry name" value="PGAM"/>
    <property type="match status" value="1"/>
</dbReference>
<accession>A0ABW4CPK5</accession>
<keyword evidence="2" id="KW-1185">Reference proteome</keyword>
<dbReference type="RefSeq" id="WP_125697705.1">
    <property type="nucleotide sequence ID" value="NZ_JBHTOG010000029.1"/>
</dbReference>
<dbReference type="Proteomes" id="UP001597192">
    <property type="component" value="Unassembled WGS sequence"/>
</dbReference>
<dbReference type="CDD" id="cd07067">
    <property type="entry name" value="HP_PGM_like"/>
    <property type="match status" value="1"/>
</dbReference>
<dbReference type="PROSITE" id="PS00175">
    <property type="entry name" value="PG_MUTASE"/>
    <property type="match status" value="1"/>
</dbReference>
<gene>
    <name evidence="1" type="ORF">ACFQ47_05960</name>
</gene>
<dbReference type="EMBL" id="JBHTOG010000029">
    <property type="protein sequence ID" value="MFD1432227.1"/>
    <property type="molecule type" value="Genomic_DNA"/>
</dbReference>
<dbReference type="PANTHER" id="PTHR48100:SF5">
    <property type="entry name" value="HISTIDINE PHOSPHATASE FAMILY PROTEIN"/>
    <property type="match status" value="1"/>
</dbReference>
<dbReference type="Gene3D" id="3.40.50.1240">
    <property type="entry name" value="Phosphoglycerate mutase-like"/>
    <property type="match status" value="1"/>
</dbReference>